<evidence type="ECO:0000313" key="3">
    <source>
        <dbReference type="Proteomes" id="UP000199670"/>
    </source>
</evidence>
<protein>
    <recommendedName>
        <fullName evidence="4">YD repeat-containing protein</fullName>
    </recommendedName>
</protein>
<name>A0A1C4ANZ0_9GAMM</name>
<keyword evidence="3" id="KW-1185">Reference proteome</keyword>
<feature type="chain" id="PRO_5008688843" description="YD repeat-containing protein" evidence="1">
    <location>
        <begin position="21"/>
        <end position="220"/>
    </location>
</feature>
<evidence type="ECO:0000256" key="1">
    <source>
        <dbReference type="SAM" id="SignalP"/>
    </source>
</evidence>
<dbReference type="EMBL" id="FMAQ01000003">
    <property type="protein sequence ID" value="SCB96271.1"/>
    <property type="molecule type" value="Genomic_DNA"/>
</dbReference>
<sequence length="220" mass="25467">MMMKKLIFSLLVSISFSPHAEIKVKRNTLITNTYNWILYPMLIPNKQPITKQKIIMSLLDTNTIVYTMIESNSDGLIEKVLINDKSQNVNIDYRKKTIHYSGIDASIELDSNNYITAILDENNEQLVSISYQGDISYNQYGEVLESTTKTSVITDDKSKINSFPKTDMNIWQSDRKVENFTPSDFKCVYLKHNEYGDWTSGYCMTDDGVKRSTFIRELEY</sequence>
<dbReference type="AlphaFoldDB" id="A0A1C4ANZ0"/>
<keyword evidence="1" id="KW-0732">Signal</keyword>
<evidence type="ECO:0000313" key="2">
    <source>
        <dbReference type="EMBL" id="SCB96271.1"/>
    </source>
</evidence>
<feature type="signal peptide" evidence="1">
    <location>
        <begin position="1"/>
        <end position="20"/>
    </location>
</feature>
<dbReference type="Proteomes" id="UP000199670">
    <property type="component" value="Unassembled WGS sequence"/>
</dbReference>
<accession>A0A1C4ANZ0</accession>
<reference evidence="3" key="1">
    <citation type="submission" date="2016-08" db="EMBL/GenBank/DDBJ databases">
        <authorList>
            <person name="Varghese N."/>
            <person name="Submissions Spin"/>
        </authorList>
    </citation>
    <scope>NUCLEOTIDE SEQUENCE [LARGE SCALE GENOMIC DNA]</scope>
    <source>
        <strain evidence="3">R-53248</strain>
    </source>
</reference>
<gene>
    <name evidence="2" type="ORF">GA0061081_10362</name>
</gene>
<evidence type="ECO:0008006" key="4">
    <source>
        <dbReference type="Google" id="ProtNLM"/>
    </source>
</evidence>
<proteinExistence type="predicted"/>
<organism evidence="2 3">
    <name type="scientific">Gilliamella bombicola</name>
    <dbReference type="NCBI Taxonomy" id="1798182"/>
    <lineage>
        <taxon>Bacteria</taxon>
        <taxon>Pseudomonadati</taxon>
        <taxon>Pseudomonadota</taxon>
        <taxon>Gammaproteobacteria</taxon>
        <taxon>Orbales</taxon>
        <taxon>Orbaceae</taxon>
        <taxon>Gilliamella</taxon>
    </lineage>
</organism>